<evidence type="ECO:0000256" key="5">
    <source>
        <dbReference type="ARBA" id="ARBA00019465"/>
    </source>
</evidence>
<dbReference type="EC" id="1.1.1.169" evidence="4 11"/>
<dbReference type="InterPro" id="IPR008927">
    <property type="entry name" value="6-PGluconate_DH-like_C_sf"/>
</dbReference>
<comment type="similarity">
    <text evidence="3 11">Belongs to the ketopantoate reductase family.</text>
</comment>
<feature type="domain" description="Ketopantoate reductase N-terminal" evidence="12">
    <location>
        <begin position="10"/>
        <end position="157"/>
    </location>
</feature>
<dbReference type="SUPFAM" id="SSF51735">
    <property type="entry name" value="NAD(P)-binding Rossmann-fold domains"/>
    <property type="match status" value="1"/>
</dbReference>
<dbReference type="PANTHER" id="PTHR43765">
    <property type="entry name" value="2-DEHYDROPANTOATE 2-REDUCTASE-RELATED"/>
    <property type="match status" value="1"/>
</dbReference>
<name>A0A1I3STD7_9BACL</name>
<keyword evidence="15" id="KW-1185">Reference proteome</keyword>
<keyword evidence="6 11" id="KW-0566">Pantothenate biosynthesis</keyword>
<evidence type="ECO:0000313" key="14">
    <source>
        <dbReference type="EMBL" id="SFJ62048.1"/>
    </source>
</evidence>
<dbReference type="GO" id="GO:0015940">
    <property type="term" value="P:pantothenate biosynthetic process"/>
    <property type="evidence" value="ECO:0007669"/>
    <property type="project" value="UniProtKB-UniPathway"/>
</dbReference>
<dbReference type="Proteomes" id="UP000198915">
    <property type="component" value="Unassembled WGS sequence"/>
</dbReference>
<dbReference type="InterPro" id="IPR003710">
    <property type="entry name" value="ApbA"/>
</dbReference>
<evidence type="ECO:0000256" key="11">
    <source>
        <dbReference type="RuleBase" id="RU362068"/>
    </source>
</evidence>
<dbReference type="AlphaFoldDB" id="A0A1I3STD7"/>
<evidence type="ECO:0000256" key="8">
    <source>
        <dbReference type="ARBA" id="ARBA00023002"/>
    </source>
</evidence>
<protein>
    <recommendedName>
        <fullName evidence="5 11">2-dehydropantoate 2-reductase</fullName>
        <ecNumber evidence="4 11">1.1.1.169</ecNumber>
    </recommendedName>
    <alternativeName>
        <fullName evidence="9 11">Ketopantoate reductase</fullName>
    </alternativeName>
</protein>
<keyword evidence="8 11" id="KW-0560">Oxidoreductase</keyword>
<dbReference type="FunFam" id="1.10.1040.10:FF:000017">
    <property type="entry name" value="2-dehydropantoate 2-reductase"/>
    <property type="match status" value="1"/>
</dbReference>
<comment type="function">
    <text evidence="1 11">Catalyzes the NADPH-dependent reduction of ketopantoate into pantoic acid.</text>
</comment>
<dbReference type="GO" id="GO:0008677">
    <property type="term" value="F:2-dehydropantoate 2-reductase activity"/>
    <property type="evidence" value="ECO:0007669"/>
    <property type="project" value="UniProtKB-EC"/>
</dbReference>
<dbReference type="Pfam" id="PF08546">
    <property type="entry name" value="ApbA_C"/>
    <property type="match status" value="1"/>
</dbReference>
<feature type="domain" description="Ketopantoate reductase C-terminal" evidence="13">
    <location>
        <begin position="190"/>
        <end position="305"/>
    </location>
</feature>
<dbReference type="Gene3D" id="1.10.1040.10">
    <property type="entry name" value="N-(1-d-carboxylethyl)-l-norvaline Dehydrogenase, domain 2"/>
    <property type="match status" value="1"/>
</dbReference>
<evidence type="ECO:0000256" key="7">
    <source>
        <dbReference type="ARBA" id="ARBA00022857"/>
    </source>
</evidence>
<dbReference type="Pfam" id="PF02558">
    <property type="entry name" value="ApbA"/>
    <property type="match status" value="1"/>
</dbReference>
<proteinExistence type="inferred from homology"/>
<dbReference type="InterPro" id="IPR013752">
    <property type="entry name" value="KPA_reductase"/>
</dbReference>
<evidence type="ECO:0000256" key="6">
    <source>
        <dbReference type="ARBA" id="ARBA00022655"/>
    </source>
</evidence>
<evidence type="ECO:0000313" key="15">
    <source>
        <dbReference type="Proteomes" id="UP000198915"/>
    </source>
</evidence>
<evidence type="ECO:0000256" key="4">
    <source>
        <dbReference type="ARBA" id="ARBA00013014"/>
    </source>
</evidence>
<accession>A0A1I3STD7</accession>
<dbReference type="GO" id="GO:0005737">
    <property type="term" value="C:cytoplasm"/>
    <property type="evidence" value="ECO:0007669"/>
    <property type="project" value="TreeGrafter"/>
</dbReference>
<dbReference type="InterPro" id="IPR050838">
    <property type="entry name" value="Ketopantoate_reductase"/>
</dbReference>
<evidence type="ECO:0000259" key="12">
    <source>
        <dbReference type="Pfam" id="PF02558"/>
    </source>
</evidence>
<dbReference type="PANTHER" id="PTHR43765:SF2">
    <property type="entry name" value="2-DEHYDROPANTOATE 2-REDUCTASE"/>
    <property type="match status" value="1"/>
</dbReference>
<evidence type="ECO:0000256" key="9">
    <source>
        <dbReference type="ARBA" id="ARBA00032024"/>
    </source>
</evidence>
<dbReference type="SUPFAM" id="SSF48179">
    <property type="entry name" value="6-phosphogluconate dehydrogenase C-terminal domain-like"/>
    <property type="match status" value="1"/>
</dbReference>
<dbReference type="UniPathway" id="UPA00028">
    <property type="reaction ID" value="UER00004"/>
</dbReference>
<dbReference type="GO" id="GO:0050661">
    <property type="term" value="F:NADP binding"/>
    <property type="evidence" value="ECO:0007669"/>
    <property type="project" value="TreeGrafter"/>
</dbReference>
<dbReference type="InterPro" id="IPR036291">
    <property type="entry name" value="NAD(P)-bd_dom_sf"/>
</dbReference>
<comment type="pathway">
    <text evidence="2 11">Cofactor biosynthesis; (R)-pantothenate biosynthesis; (R)-pantoate from 3-methyl-2-oxobutanoate: step 2/2.</text>
</comment>
<gene>
    <name evidence="14" type="ORF">SAMN05518846_104295</name>
</gene>
<dbReference type="STRING" id="1884381.SAMN05518846_104295"/>
<keyword evidence="7 11" id="KW-0521">NADP</keyword>
<dbReference type="RefSeq" id="WP_092267744.1">
    <property type="nucleotide sequence ID" value="NZ_FORT01000004.1"/>
</dbReference>
<sequence length="321" mass="35161">MQAKKDNLQIAVVGGGSVGLLYAARLALYGQAVTVVTRRSPQSNQLMQNRLTLQDLDGQKKVVSVNAQSIEHGLPHAHLYLLGVKQTELPDLLPMLQKLPADARVIALQNGLGHEEQLSNVLSERQCFFAINTEGARRLSATEVAHTGSGLLRIGPWVKRGIADPVINSFIATAISAGMNVQLEESIKPFAWKKLMANALINPLTALFDIPNGALLDSPDTLKLMRELFEEASAVAFANGQKMGETDWQEIVTICRNTSRNHSSMLQDVKRQKRTEVESINGYLVARGKEAGITTPLHEVLLRLILLKTDMGMEKEGGDIR</sequence>
<evidence type="ECO:0000256" key="3">
    <source>
        <dbReference type="ARBA" id="ARBA00007870"/>
    </source>
</evidence>
<dbReference type="InterPro" id="IPR013328">
    <property type="entry name" value="6PGD_dom2"/>
</dbReference>
<dbReference type="NCBIfam" id="TIGR00745">
    <property type="entry name" value="apbA_panE"/>
    <property type="match status" value="1"/>
</dbReference>
<evidence type="ECO:0000256" key="2">
    <source>
        <dbReference type="ARBA" id="ARBA00004994"/>
    </source>
</evidence>
<dbReference type="Gene3D" id="3.40.50.720">
    <property type="entry name" value="NAD(P)-binding Rossmann-like Domain"/>
    <property type="match status" value="1"/>
</dbReference>
<comment type="catalytic activity">
    <reaction evidence="10 11">
        <text>(R)-pantoate + NADP(+) = 2-dehydropantoate + NADPH + H(+)</text>
        <dbReference type="Rhea" id="RHEA:16233"/>
        <dbReference type="ChEBI" id="CHEBI:11561"/>
        <dbReference type="ChEBI" id="CHEBI:15378"/>
        <dbReference type="ChEBI" id="CHEBI:15980"/>
        <dbReference type="ChEBI" id="CHEBI:57783"/>
        <dbReference type="ChEBI" id="CHEBI:58349"/>
        <dbReference type="EC" id="1.1.1.169"/>
    </reaction>
</comment>
<dbReference type="InterPro" id="IPR013332">
    <property type="entry name" value="KPR_N"/>
</dbReference>
<organism evidence="14 15">
    <name type="scientific">Brevibacillus centrosporus</name>
    <dbReference type="NCBI Taxonomy" id="54910"/>
    <lineage>
        <taxon>Bacteria</taxon>
        <taxon>Bacillati</taxon>
        <taxon>Bacillota</taxon>
        <taxon>Bacilli</taxon>
        <taxon>Bacillales</taxon>
        <taxon>Paenibacillaceae</taxon>
        <taxon>Brevibacillus</taxon>
    </lineage>
</organism>
<evidence type="ECO:0000256" key="10">
    <source>
        <dbReference type="ARBA" id="ARBA00048793"/>
    </source>
</evidence>
<reference evidence="15" key="1">
    <citation type="submission" date="2016-10" db="EMBL/GenBank/DDBJ databases">
        <authorList>
            <person name="Varghese N."/>
            <person name="Submissions S."/>
        </authorList>
    </citation>
    <scope>NUCLEOTIDE SEQUENCE [LARGE SCALE GENOMIC DNA]</scope>
    <source>
        <strain evidence="15">OK042</strain>
    </source>
</reference>
<dbReference type="EMBL" id="FORT01000004">
    <property type="protein sequence ID" value="SFJ62048.1"/>
    <property type="molecule type" value="Genomic_DNA"/>
</dbReference>
<evidence type="ECO:0000259" key="13">
    <source>
        <dbReference type="Pfam" id="PF08546"/>
    </source>
</evidence>
<evidence type="ECO:0000256" key="1">
    <source>
        <dbReference type="ARBA" id="ARBA00002919"/>
    </source>
</evidence>